<proteinExistence type="predicted"/>
<sequence length="111" mass="12574">MAKFMIYNTAGLTLPVEAEVGSPFYFECPEEECGKKVVIEGVIIEVSEVEFNKALESTIEEDPSFKPIEKIEVRKYLFRGKVNGRGVELPAESLVDFAKRFLENQNNLILL</sequence>
<dbReference type="Proteomes" id="UP001245683">
    <property type="component" value="Unassembled WGS sequence"/>
</dbReference>
<dbReference type="EMBL" id="JAVDZE010000001">
    <property type="protein sequence ID" value="MDV3103120.1"/>
    <property type="molecule type" value="Genomic_DNA"/>
</dbReference>
<evidence type="ECO:0000313" key="2">
    <source>
        <dbReference type="Proteomes" id="UP001245683"/>
    </source>
</evidence>
<keyword evidence="2" id="KW-1185">Reference proteome</keyword>
<gene>
    <name evidence="1" type="ORF">RBI02_00920</name>
</gene>
<comment type="caution">
    <text evidence="1">The sequence shown here is derived from an EMBL/GenBank/DDBJ whole genome shotgun (WGS) entry which is preliminary data.</text>
</comment>
<organism evidence="1 2">
    <name type="scientific">Thermococcus waiotapuensis</name>
    <dbReference type="NCBI Taxonomy" id="90909"/>
    <lineage>
        <taxon>Archaea</taxon>
        <taxon>Methanobacteriati</taxon>
        <taxon>Methanobacteriota</taxon>
        <taxon>Thermococci</taxon>
        <taxon>Thermococcales</taxon>
        <taxon>Thermococcaceae</taxon>
        <taxon>Thermococcus</taxon>
    </lineage>
</organism>
<accession>A0AAE4NT31</accession>
<evidence type="ECO:0000313" key="1">
    <source>
        <dbReference type="EMBL" id="MDV3103120.1"/>
    </source>
</evidence>
<reference evidence="1 2" key="1">
    <citation type="submission" date="2023-08" db="EMBL/GenBank/DDBJ databases">
        <title>Draft genome sequence of Thermococcus waiotapuensis WT1T, a thermophilic sulphur-dependent archaeon from order Thermococcales.</title>
        <authorList>
            <person name="Manners S.H."/>
            <person name="Carere C.R."/>
            <person name="Dhami M.K."/>
            <person name="Dobson R.C.J."/>
            <person name="Stott M.B."/>
        </authorList>
    </citation>
    <scope>NUCLEOTIDE SEQUENCE [LARGE SCALE GENOMIC DNA]</scope>
    <source>
        <strain evidence="1 2">WT1</strain>
    </source>
</reference>
<dbReference type="RefSeq" id="WP_315339544.1">
    <property type="nucleotide sequence ID" value="NZ_JAVDZE010000001.1"/>
</dbReference>
<dbReference type="AlphaFoldDB" id="A0AAE4NT31"/>
<name>A0AAE4NT31_9EURY</name>
<protein>
    <submittedName>
        <fullName evidence="1">Uncharacterized protein</fullName>
    </submittedName>
</protein>